<protein>
    <submittedName>
        <fullName evidence="3">MOSC domain containing protein</fullName>
    </submittedName>
</protein>
<dbReference type="OrthoDB" id="9786134at2"/>
<feature type="domain" description="MOSC" evidence="2">
    <location>
        <begin position="24"/>
        <end position="163"/>
    </location>
</feature>
<evidence type="ECO:0000256" key="1">
    <source>
        <dbReference type="SAM" id="MobiDB-lite"/>
    </source>
</evidence>
<dbReference type="AlphaFoldDB" id="A1WXQ3"/>
<name>A1WXQ3_HALHL</name>
<evidence type="ECO:0000313" key="3">
    <source>
        <dbReference type="EMBL" id="ABM62465.1"/>
    </source>
</evidence>
<dbReference type="STRING" id="349124.Hhal_1701"/>
<evidence type="ECO:0000259" key="2">
    <source>
        <dbReference type="PROSITE" id="PS51340"/>
    </source>
</evidence>
<dbReference type="InterPro" id="IPR052353">
    <property type="entry name" value="Benzoxazolinone_Detox_Enz"/>
</dbReference>
<reference evidence="3 4" key="2">
    <citation type="journal article" date="2013" name="Stand. Genomic Sci.">
        <title>Complete genome sequence of Halorhodospira halophila SL1.</title>
        <authorList>
            <person name="Challacombe J.F."/>
            <person name="Majid S."/>
            <person name="Deole R."/>
            <person name="Brettin T.S."/>
            <person name="Bruce D."/>
            <person name="Delano S.F."/>
            <person name="Detter J.C."/>
            <person name="Gleasner C.D."/>
            <person name="Han C.S."/>
            <person name="Misra M."/>
            <person name="Reitenga K.G."/>
            <person name="Mikhailova N."/>
            <person name="Woyke T."/>
            <person name="Pitluck S."/>
            <person name="Nolan M."/>
            <person name="Land M.L."/>
            <person name="Saunders E."/>
            <person name="Tapia R."/>
            <person name="Lapidus A."/>
            <person name="Ivanova N."/>
            <person name="Hoff W.D."/>
        </authorList>
    </citation>
    <scope>NUCLEOTIDE SEQUENCE [LARGE SCALE GENOMIC DNA]</scope>
    <source>
        <strain evidence="4">DSM 244 / SL1</strain>
    </source>
</reference>
<dbReference type="Pfam" id="PF03473">
    <property type="entry name" value="MOSC"/>
    <property type="match status" value="1"/>
</dbReference>
<dbReference type="InterPro" id="IPR005302">
    <property type="entry name" value="MoCF_Sase_C"/>
</dbReference>
<organism evidence="3 4">
    <name type="scientific">Halorhodospira halophila (strain DSM 244 / SL1)</name>
    <name type="common">Ectothiorhodospira halophila (strain DSM 244 / SL1)</name>
    <dbReference type="NCBI Taxonomy" id="349124"/>
    <lineage>
        <taxon>Bacteria</taxon>
        <taxon>Pseudomonadati</taxon>
        <taxon>Pseudomonadota</taxon>
        <taxon>Gammaproteobacteria</taxon>
        <taxon>Chromatiales</taxon>
        <taxon>Ectothiorhodospiraceae</taxon>
        <taxon>Halorhodospira</taxon>
    </lineage>
</organism>
<dbReference type="GO" id="GO:0030151">
    <property type="term" value="F:molybdenum ion binding"/>
    <property type="evidence" value="ECO:0007669"/>
    <property type="project" value="InterPro"/>
</dbReference>
<dbReference type="PROSITE" id="PS51340">
    <property type="entry name" value="MOSC"/>
    <property type="match status" value="1"/>
</dbReference>
<dbReference type="GO" id="GO:0030170">
    <property type="term" value="F:pyridoxal phosphate binding"/>
    <property type="evidence" value="ECO:0007669"/>
    <property type="project" value="InterPro"/>
</dbReference>
<keyword evidence="4" id="KW-1185">Reference proteome</keyword>
<reference evidence="4" key="1">
    <citation type="submission" date="2006-12" db="EMBL/GenBank/DDBJ databases">
        <title>Complete sequence of Halorhodospira halophila SL1.</title>
        <authorList>
            <consortium name="US DOE Joint Genome Institute"/>
            <person name="Copeland A."/>
            <person name="Lucas S."/>
            <person name="Lapidus A."/>
            <person name="Barry K."/>
            <person name="Detter J.C."/>
            <person name="Glavina del Rio T."/>
            <person name="Hammon N."/>
            <person name="Israni S."/>
            <person name="Dalin E."/>
            <person name="Tice H."/>
            <person name="Pitluck S."/>
            <person name="Saunders E."/>
            <person name="Brettin T."/>
            <person name="Bruce D."/>
            <person name="Han C."/>
            <person name="Tapia R."/>
            <person name="Schmutz J."/>
            <person name="Larimer F."/>
            <person name="Land M."/>
            <person name="Hauser L."/>
            <person name="Kyrpides N."/>
            <person name="Mikhailova N."/>
            <person name="Hoff W."/>
            <person name="Richardson P."/>
        </authorList>
    </citation>
    <scope>NUCLEOTIDE SEQUENCE [LARGE SCALE GENOMIC DNA]</scope>
    <source>
        <strain evidence="4">DSM 244 / SL1</strain>
    </source>
</reference>
<dbReference type="GO" id="GO:0003824">
    <property type="term" value="F:catalytic activity"/>
    <property type="evidence" value="ECO:0007669"/>
    <property type="project" value="InterPro"/>
</dbReference>
<dbReference type="SUPFAM" id="SSF50800">
    <property type="entry name" value="PK beta-barrel domain-like"/>
    <property type="match status" value="1"/>
</dbReference>
<accession>A1WXQ3</accession>
<dbReference type="PANTHER" id="PTHR30212:SF2">
    <property type="entry name" value="PROTEIN YIIM"/>
    <property type="match status" value="1"/>
</dbReference>
<dbReference type="Proteomes" id="UP000000647">
    <property type="component" value="Chromosome"/>
</dbReference>
<dbReference type="RefSeq" id="WP_011814487.1">
    <property type="nucleotide sequence ID" value="NC_008789.1"/>
</dbReference>
<dbReference type="HOGENOM" id="CLU_082566_1_1_6"/>
<dbReference type="InterPro" id="IPR011037">
    <property type="entry name" value="Pyrv_Knase-like_insert_dom_sf"/>
</dbReference>
<proteinExistence type="predicted"/>
<feature type="region of interest" description="Disordered" evidence="1">
    <location>
        <begin position="1"/>
        <end position="20"/>
    </location>
</feature>
<dbReference type="Gene3D" id="2.40.33.20">
    <property type="entry name" value="PK beta-barrel domain-like"/>
    <property type="match status" value="1"/>
</dbReference>
<dbReference type="KEGG" id="hha:Hhal_1701"/>
<gene>
    <name evidence="3" type="ordered locus">Hhal_1701</name>
</gene>
<dbReference type="PANTHER" id="PTHR30212">
    <property type="entry name" value="PROTEIN YIIM"/>
    <property type="match status" value="1"/>
</dbReference>
<sequence length="219" mass="24579">MTPPRILVGGPGELPPDRHPTGFYKQEVQAPCWLGPEGLDGDHHADRRVHGGPERAVNHYPAEHLPGWAHQFPVAAGRFVPGAFGENLSTEGWLETGVAVGDRFRLGAALIEVAQPRLPCWKVDRRFDVEGMARAMVETGRTGWLYRVIEPGTVEPGATLERCSVHPQRLTIDELWGLHREPRADRQRMALAAEMPELAAAWRERFRQRVAWLERQGRG</sequence>
<dbReference type="EMBL" id="CP000544">
    <property type="protein sequence ID" value="ABM62465.1"/>
    <property type="molecule type" value="Genomic_DNA"/>
</dbReference>
<dbReference type="eggNOG" id="COG2258">
    <property type="taxonomic scope" value="Bacteria"/>
</dbReference>
<evidence type="ECO:0000313" key="4">
    <source>
        <dbReference type="Proteomes" id="UP000000647"/>
    </source>
</evidence>